<organism evidence="2 3">
    <name type="scientific">Penicillium olsonii</name>
    <dbReference type="NCBI Taxonomy" id="99116"/>
    <lineage>
        <taxon>Eukaryota</taxon>
        <taxon>Fungi</taxon>
        <taxon>Dikarya</taxon>
        <taxon>Ascomycota</taxon>
        <taxon>Pezizomycotina</taxon>
        <taxon>Eurotiomycetes</taxon>
        <taxon>Eurotiomycetidae</taxon>
        <taxon>Eurotiales</taxon>
        <taxon>Aspergillaceae</taxon>
        <taxon>Penicillium</taxon>
    </lineage>
</organism>
<evidence type="ECO:0000313" key="3">
    <source>
        <dbReference type="Proteomes" id="UP001153618"/>
    </source>
</evidence>
<comment type="caution">
    <text evidence="2">The sequence shown here is derived from an EMBL/GenBank/DDBJ whole genome shotgun (WGS) entry which is preliminary data.</text>
</comment>
<evidence type="ECO:0000259" key="1">
    <source>
        <dbReference type="Pfam" id="PF14231"/>
    </source>
</evidence>
<dbReference type="InterPro" id="IPR025951">
    <property type="entry name" value="GXWXG_dom"/>
</dbReference>
<keyword evidence="3" id="KW-1185">Reference proteome</keyword>
<proteinExistence type="predicted"/>
<dbReference type="Pfam" id="PF14231">
    <property type="entry name" value="GXWXG"/>
    <property type="match status" value="1"/>
</dbReference>
<dbReference type="OrthoDB" id="2213372at2759"/>
<gene>
    <name evidence="2" type="ORF">POLS_LOCUS8402</name>
</gene>
<feature type="domain" description="GXWXG" evidence="1">
    <location>
        <begin position="38"/>
        <end position="91"/>
    </location>
</feature>
<dbReference type="Gene3D" id="2.40.128.580">
    <property type="entry name" value="GXWXG domain"/>
    <property type="match status" value="1"/>
</dbReference>
<accession>A0A9W4I7A9</accession>
<dbReference type="EMBL" id="CAJVOS010000060">
    <property type="protein sequence ID" value="CAG8234584.1"/>
    <property type="molecule type" value="Genomic_DNA"/>
</dbReference>
<reference evidence="2" key="1">
    <citation type="submission" date="2021-07" db="EMBL/GenBank/DDBJ databases">
        <authorList>
            <person name="Branca A.L. A."/>
        </authorList>
    </citation>
    <scope>NUCLEOTIDE SEQUENCE</scope>
</reference>
<dbReference type="Proteomes" id="UP001153618">
    <property type="component" value="Unassembled WGS sequence"/>
</dbReference>
<name>A0A9W4I7A9_PENOL</name>
<dbReference type="AlphaFoldDB" id="A0A9W4I7A9"/>
<protein>
    <recommendedName>
        <fullName evidence="1">GXWXG domain-containing protein</fullName>
    </recommendedName>
</protein>
<evidence type="ECO:0000313" key="2">
    <source>
        <dbReference type="EMBL" id="CAG8234584.1"/>
    </source>
</evidence>
<sequence length="108" mass="12433">MTIQFPIMSLDYFHPTPAKQFITLSKNPRVTSKEINSLFHQLKPLQPDDLIGEWDGHILITDHPFEKVLEELNWFGNTFDTTDDVAPLIVGRNGERTCYEDWGRASVS</sequence>